<dbReference type="EMBL" id="MKQP01000035">
    <property type="protein sequence ID" value="OMD27678.1"/>
    <property type="molecule type" value="Genomic_DNA"/>
</dbReference>
<dbReference type="RefSeq" id="WP_036681303.1">
    <property type="nucleotide sequence ID" value="NZ_JARLKA010000026.1"/>
</dbReference>
<evidence type="ECO:0000313" key="2">
    <source>
        <dbReference type="EMBL" id="OMD27678.1"/>
    </source>
</evidence>
<evidence type="ECO:0000313" key="4">
    <source>
        <dbReference type="Proteomes" id="UP000187323"/>
    </source>
</evidence>
<comment type="caution">
    <text evidence="2">The sequence shown here is derived from an EMBL/GenBank/DDBJ whole genome shotgun (WGS) entry which is preliminary data.</text>
</comment>
<reference evidence="4 5" key="1">
    <citation type="submission" date="2016-10" db="EMBL/GenBank/DDBJ databases">
        <title>Paenibacillus species isolates.</title>
        <authorList>
            <person name="Beno S.M."/>
        </authorList>
    </citation>
    <scope>NUCLEOTIDE SEQUENCE [LARGE SCALE GENOMIC DNA]</scope>
    <source>
        <strain evidence="2 5">FSL H7-0604</strain>
        <strain evidence="3 4">FSL H7-0918</strain>
    </source>
</reference>
<dbReference type="AlphaFoldDB" id="A0A1R0X382"/>
<evidence type="ECO:0000256" key="1">
    <source>
        <dbReference type="SAM" id="Phobius"/>
    </source>
</evidence>
<dbReference type="EMBL" id="MPTO01000033">
    <property type="protein sequence ID" value="OME12481.1"/>
    <property type="molecule type" value="Genomic_DNA"/>
</dbReference>
<evidence type="ECO:0000313" key="5">
    <source>
        <dbReference type="Proteomes" id="UP000187465"/>
    </source>
</evidence>
<protein>
    <recommendedName>
        <fullName evidence="6">Thioredoxin domain-containing protein</fullName>
    </recommendedName>
</protein>
<proteinExistence type="predicted"/>
<name>A0A1R0X382_9BACL</name>
<accession>A0A1R0X382</accession>
<keyword evidence="1" id="KW-0472">Membrane</keyword>
<dbReference type="Proteomes" id="UP000187465">
    <property type="component" value="Unassembled WGS sequence"/>
</dbReference>
<keyword evidence="1" id="KW-1133">Transmembrane helix</keyword>
<organism evidence="2 5">
    <name type="scientific">Paenibacillus odorifer</name>
    <dbReference type="NCBI Taxonomy" id="189426"/>
    <lineage>
        <taxon>Bacteria</taxon>
        <taxon>Bacillati</taxon>
        <taxon>Bacillota</taxon>
        <taxon>Bacilli</taxon>
        <taxon>Bacillales</taxon>
        <taxon>Paenibacillaceae</taxon>
        <taxon>Paenibacillus</taxon>
    </lineage>
</organism>
<feature type="transmembrane region" description="Helical" evidence="1">
    <location>
        <begin position="6"/>
        <end position="23"/>
    </location>
</feature>
<keyword evidence="1" id="KW-0812">Transmembrane</keyword>
<gene>
    <name evidence="2" type="ORF">BJP51_24490</name>
    <name evidence="3" type="ORF">BSK47_27070</name>
</gene>
<evidence type="ECO:0000313" key="3">
    <source>
        <dbReference type="EMBL" id="OME12481.1"/>
    </source>
</evidence>
<dbReference type="Proteomes" id="UP000187323">
    <property type="component" value="Unassembled WGS sequence"/>
</dbReference>
<sequence length="165" mass="18783">MLYGPVSIFIIFLVVIIISFKSLKKELLYLTTNSLIKSNPPIVGKKINTLYSNYDIFLEGYFMVFFADANCSSCFPELEDLIDLNKKFGAVPVKVLVFGEQKSVHNFIRTYSKFFEIVEASPKDNLPADITLSFPSIALVNSQLYIERLFMTSREAYNVYKALSS</sequence>
<evidence type="ECO:0008006" key="6">
    <source>
        <dbReference type="Google" id="ProtNLM"/>
    </source>
</evidence>